<dbReference type="Pfam" id="PF08659">
    <property type="entry name" value="KR"/>
    <property type="match status" value="1"/>
</dbReference>
<dbReference type="PANTHER" id="PTHR43074">
    <property type="entry name" value="OMEGA-3 POLYUNSATURATED FATTY ACID SYNTHASE PFAB-RELATED"/>
    <property type="match status" value="1"/>
</dbReference>
<feature type="domain" description="Ketosynthase family 3 (KS3)" evidence="5">
    <location>
        <begin position="692"/>
        <end position="1139"/>
    </location>
</feature>
<evidence type="ECO:0000256" key="3">
    <source>
        <dbReference type="ARBA" id="ARBA00022679"/>
    </source>
</evidence>
<dbReference type="Pfam" id="PF03060">
    <property type="entry name" value="NMO"/>
    <property type="match status" value="2"/>
</dbReference>
<dbReference type="SUPFAM" id="SSF55048">
    <property type="entry name" value="Probable ACP-binding domain of malonyl-CoA ACP transacylase"/>
    <property type="match status" value="1"/>
</dbReference>
<dbReference type="InterPro" id="IPR016035">
    <property type="entry name" value="Acyl_Trfase/lysoPLipase"/>
</dbReference>
<dbReference type="Pfam" id="PF02801">
    <property type="entry name" value="Ketoacyl-synt_C"/>
    <property type="match status" value="1"/>
</dbReference>
<dbReference type="InterPro" id="IPR016036">
    <property type="entry name" value="Malonyl_transacylase_ACP-bd"/>
</dbReference>
<dbReference type="eggNOG" id="COG2070">
    <property type="taxonomic scope" value="Bacteria"/>
</dbReference>
<dbReference type="InterPro" id="IPR003965">
    <property type="entry name" value="Fatty_acid_synthase"/>
</dbReference>
<dbReference type="GO" id="GO:0005835">
    <property type="term" value="C:fatty acid synthase complex"/>
    <property type="evidence" value="ECO:0007669"/>
    <property type="project" value="InterPro"/>
</dbReference>
<dbReference type="SUPFAM" id="SSF47336">
    <property type="entry name" value="ACP-like"/>
    <property type="match status" value="2"/>
</dbReference>
<name>A8LP21_DINSH</name>
<dbReference type="EMBL" id="CP000830">
    <property type="protein sequence ID" value="ABV93703.1"/>
    <property type="molecule type" value="Genomic_DNA"/>
</dbReference>
<feature type="region of interest" description="Disordered" evidence="4">
    <location>
        <begin position="1648"/>
        <end position="1684"/>
    </location>
</feature>
<dbReference type="CDD" id="cd08953">
    <property type="entry name" value="KR_2_SDR_x"/>
    <property type="match status" value="1"/>
</dbReference>
<dbReference type="InterPro" id="IPR016039">
    <property type="entry name" value="Thiolase-like"/>
</dbReference>
<dbReference type="Gene3D" id="3.40.50.720">
    <property type="entry name" value="NAD(P)-binding Rossmann-like Domain"/>
    <property type="match status" value="1"/>
</dbReference>
<dbReference type="Gene3D" id="1.10.1200.10">
    <property type="entry name" value="ACP-like"/>
    <property type="match status" value="2"/>
</dbReference>
<dbReference type="SUPFAM" id="SSF51412">
    <property type="entry name" value="Inosine monophosphate dehydrogenase (IMPDH)"/>
    <property type="match status" value="2"/>
</dbReference>
<dbReference type="STRING" id="398580.Dshi_1963"/>
<sequence length="2553" mass="266721">MTKSDFLIFASSVPNKITPGIAISASRAGHWGILDLEFADAAAPAVRRALTDVAAKARGRWGLKLSSGSAAEFVAGAAQSVSEPACVILVPQDATSLACAVDAVRAAVPDASVLVELIDTTFLAAAEAAGVDGVVAKGHEAGGRVGDETTFLLLQRLTKATDLPVIAAGGVSVNTAAALKVAGARGILLDWPLCAFEEAELPSPMLRAITRMDGSETNCLGQDFGAGHRVFWRADHKPARALDMLDIPGSDPVAFRAAVKAAVNADDPVWLVGQDAAFAAGLKARFGTLPALLDGLAAGAEALVAQARATTPLAEGSPLTEVTGTRYPIIQGPMTRVSDVAEFAVSVAEGGALPFLAFALMREAECAALLEETKARIGGKPLGVGILGFVDDALRAEQTAVIAAHKPDFALIAGGRPDQALALEAEGIPTWLHVPSPGLLALFLESGARRFIFEGRECGSHVGPRSSAVLWQQAIDALEAYYGPDAPIDCELLFAGGVHDATSGAMVSALSAGLAARGAKIGVVVGTGYILTREAVASGAVLQKYQELALTSAKTMLLESAPGHATRVVESPIVDEFFAEKARLRSEKVDPDEIKDRLERLNVGRSRIASKGIDRNPDYGKVAGAEKFVAMTPEAQEKLGVYMIGQAASLHSEPTTIAALHGAICTDSAALLQAAAPAPAARPMTPPEEGPGARIAITGVGTILPKARDFAAYWENILDAVDAIEEVPERRWDWRRYFDENRDAPDKIYSKWGGFLDEIDFNPVKYGIPPKTMPSIEPLQLLALETVRQALENAGFKDGVIEDAELRRKTSVIIGVGGGAGPLGQRYAVRSSMPAINGAMTEVADARLPTWTEDSFPGILLNVIAGRVANRFDLGGVNFTVDAACGSSLAAVMMASRELENHTSDMVIVGGADSFQNPFDFVAFSKTRALSPRGRCRTFDASADGIAISEGLAMMVLRRLDAAEAAGDRIYAVLRGVAGSSDGKDLSLTAPRAEGQQEALRRAYAHAGISPGTVGAVEAHGTGTVVGDRTEIQSLSKVFAEARDDRQFCGVGSVKSMIGHTKAAAGCAGMIKMAMALHHRVLPATLNVTEPNPSADFPNSPFYVLTETRPWLNPTDTPRRAGVSAFGFGGTNFHVVLEEYTGGYLPRHQAPFRRDWTHELFVFSAASQTDLADALKRASAAMAQAPSGVRAADVAASLAKRFDPSAKARFAIVAGSLEDASARIARAAEGLRSDAGDLRSVDPMGAFFSAEAPVTPEQVAFLFPGQGSQYPGMAADLTMTFPQVREDLEAATRTLSARLDTPLSERIFPRPTLDPEERDAQIEALKRTDVAQPAIGAVSLALLNLVRSFGLEAHRMAGHSFGEYTALHAAGSFDAATLLGLAHARGDAIVQAGGDDLGTMAAVNAGPEAVRAALGDAPEVTLANMNAPDQTVIAGPTQAVLAAEQRLSAAGLSARLLPVACGFHSDCVAPARDRLAAALETAEIAAPGRVVYANATAQVYPEVPEDVRAQLARHLVDPVDFLGSVRAMHDAGARLFLEIGPGAVLSRLTNRILEDKPHLALTADMKGRSGIQQFLCLLGGSAAAGLEIDLARLWDGRETRDLDVTGWNLSLPEDPQRAMLWKLDAANARPIDGVPPRKGFAARLEEDPMPQTAPVPTPPPAAAPAASADPAQLDAPRPAPVVAPAGPATALGAASQPVSAALADSVMKRHQELMAKFLDNNRAVMMQWLAAGQAAPGVAAPMPVPHAAAPVAPVPTPPAVAPAPAPSPAPAPQAAPAAAQPQPVATPAPVPVPEPALSETAVTDALLALISDRTGYPTDMLDPDLNLEADLGVDSIKRVEILGALRGDLLPDAGEAAREKMGPVSRERTVRGIVAKFMEVVAEFATPATAPAPEVAASAPATPALSETAVTDALLALISDRTGYPTDMLDPDLNLEADLGVDSIKRVEILGALRGDLLPDAGEAAREKMGPVSRERTVRGIVAKFMEVVAEFTAPATAPAPAAAATPVAAQAEAPLAVDPDSWRPRFIMSARPVPAPAAENWIVPGATYILTDDEAGVAEAVAAHLQSQGAGVRLLSPATLDFSDDAPLRAAVREMDGAVAGVFHLAPLRPEPLFEEMDRDAWRASVDRCTRAFYSLLNELGEGLSARTDAVVVCASAMGGAFGFDGTVPAAPAAGGAPGLLKTVAKEWLDVQCRAVDFAPALEAARKAELVLAEAGFRDAPVEIGYLDEARHGLFAEPAPLGAEDPVTLDLPPGAVVLVTGGARGITAKIARHLAELHKPHFVLAGSTPPPEGPEAPEIAGIAEDRALKAALIAAAKAAGRPITPAAIEADYRATLKARDIRSAMAAIAAAGATAEYVACDVRDQDALEAMVADIYARHGRIDGVLHGAGVIEDKLVLDKTVESFDNVTRTKTESAFALSRALRPEGLKFLVFFTSVAGRFGNRGQGDYGAANETVSKLARVLDARWPGRVTAVSWGPWDSGGMVSAEIKAQFDAMNIEPIDPRLGVRALEFEITRGRASAPEVVWGRGPWETDAETYARTYGAGGTREAAE</sequence>
<dbReference type="Gene3D" id="3.40.366.10">
    <property type="entry name" value="Malonyl-Coenzyme A Acyl Carrier Protein, domain 2"/>
    <property type="match status" value="1"/>
</dbReference>
<dbReference type="SMART" id="SM00822">
    <property type="entry name" value="PKS_KR"/>
    <property type="match status" value="1"/>
</dbReference>
<evidence type="ECO:0000256" key="2">
    <source>
        <dbReference type="ARBA" id="ARBA00022553"/>
    </source>
</evidence>
<dbReference type="InterPro" id="IPR036291">
    <property type="entry name" value="NAD(P)-bd_dom_sf"/>
</dbReference>
<organism evidence="6 7">
    <name type="scientific">Dinoroseobacter shibae (strain DSM 16493 / NCIMB 14021 / DFL 12)</name>
    <dbReference type="NCBI Taxonomy" id="398580"/>
    <lineage>
        <taxon>Bacteria</taxon>
        <taxon>Pseudomonadati</taxon>
        <taxon>Pseudomonadota</taxon>
        <taxon>Alphaproteobacteria</taxon>
        <taxon>Rhodobacterales</taxon>
        <taxon>Roseobacteraceae</taxon>
        <taxon>Dinoroseobacter</taxon>
    </lineage>
</organism>
<dbReference type="PANTHER" id="PTHR43074:SF1">
    <property type="entry name" value="BETA-KETOACYL SYNTHASE FAMILY PROTEIN-RELATED"/>
    <property type="match status" value="1"/>
</dbReference>
<dbReference type="InterPro" id="IPR052568">
    <property type="entry name" value="PKS-FAS_Synthase"/>
</dbReference>
<dbReference type="SMART" id="SM00827">
    <property type="entry name" value="PKS_AT"/>
    <property type="match status" value="1"/>
</dbReference>
<dbReference type="Proteomes" id="UP000006833">
    <property type="component" value="Chromosome"/>
</dbReference>
<keyword evidence="7" id="KW-1185">Reference proteome</keyword>
<dbReference type="eggNOG" id="COG0236">
    <property type="taxonomic scope" value="Bacteria"/>
</dbReference>
<dbReference type="SUPFAM" id="SSF51735">
    <property type="entry name" value="NAD(P)-binding Rossmann-fold domains"/>
    <property type="match status" value="2"/>
</dbReference>
<evidence type="ECO:0000313" key="6">
    <source>
        <dbReference type="EMBL" id="ABV93703.1"/>
    </source>
</evidence>
<dbReference type="Pfam" id="PF00109">
    <property type="entry name" value="ketoacyl-synt"/>
    <property type="match status" value="1"/>
</dbReference>
<dbReference type="InterPro" id="IPR013968">
    <property type="entry name" value="PKS_KR"/>
</dbReference>
<feature type="compositionally biased region" description="Low complexity" evidence="4">
    <location>
        <begin position="1663"/>
        <end position="1684"/>
    </location>
</feature>
<feature type="compositionally biased region" description="Pro residues" evidence="4">
    <location>
        <begin position="1651"/>
        <end position="1662"/>
    </location>
</feature>
<proteinExistence type="predicted"/>
<dbReference type="InterPro" id="IPR014031">
    <property type="entry name" value="Ketoacyl_synth_C"/>
</dbReference>
<evidence type="ECO:0000259" key="5">
    <source>
        <dbReference type="PROSITE" id="PS52004"/>
    </source>
</evidence>
<dbReference type="PROSITE" id="PS52004">
    <property type="entry name" value="KS3_2"/>
    <property type="match status" value="1"/>
</dbReference>
<dbReference type="SUPFAM" id="SSF52151">
    <property type="entry name" value="FabD/lysophospholipase-like"/>
    <property type="match status" value="1"/>
</dbReference>
<dbReference type="InterPro" id="IPR032821">
    <property type="entry name" value="PKS_assoc"/>
</dbReference>
<evidence type="ECO:0000256" key="1">
    <source>
        <dbReference type="ARBA" id="ARBA00022450"/>
    </source>
</evidence>
<dbReference type="InterPro" id="IPR001227">
    <property type="entry name" value="Ac_transferase_dom_sf"/>
</dbReference>
<dbReference type="PRINTS" id="PR01483">
    <property type="entry name" value="FASYNTHASE"/>
</dbReference>
<dbReference type="KEGG" id="dsh:Dshi_1963"/>
<dbReference type="Pfam" id="PF16197">
    <property type="entry name" value="KAsynt_C_assoc"/>
    <property type="match status" value="1"/>
</dbReference>
<protein>
    <submittedName>
        <fullName evidence="6">Putative modular PKS system</fullName>
    </submittedName>
</protein>
<reference evidence="7" key="1">
    <citation type="journal article" date="2010" name="ISME J.">
        <title>The complete genome sequence of the algal symbiont Dinoroseobacter shibae: a hitchhiker's guide to life in the sea.</title>
        <authorList>
            <person name="Wagner-Dobler I."/>
            <person name="Ballhausen B."/>
            <person name="Berger M."/>
            <person name="Brinkhoff T."/>
            <person name="Buchholz I."/>
            <person name="Bunk B."/>
            <person name="Cypionka H."/>
            <person name="Daniel R."/>
            <person name="Drepper T."/>
            <person name="Gerdts G."/>
            <person name="Hahnke S."/>
            <person name="Han C."/>
            <person name="Jahn D."/>
            <person name="Kalhoefer D."/>
            <person name="Kiss H."/>
            <person name="Klenk H.P."/>
            <person name="Kyrpides N."/>
            <person name="Liebl W."/>
            <person name="Liesegang H."/>
            <person name="Meincke L."/>
            <person name="Pati A."/>
            <person name="Petersen J."/>
            <person name="Piekarski T."/>
            <person name="Pommerenke C."/>
            <person name="Pradella S."/>
            <person name="Pukall R."/>
            <person name="Rabus R."/>
            <person name="Stackebrandt E."/>
            <person name="Thole S."/>
            <person name="Thompson L."/>
            <person name="Tielen P."/>
            <person name="Tomasch J."/>
            <person name="von Jan M."/>
            <person name="Wanphrut N."/>
            <person name="Wichels A."/>
            <person name="Zech H."/>
            <person name="Simon M."/>
        </authorList>
    </citation>
    <scope>NUCLEOTIDE SEQUENCE [LARGE SCALE GENOMIC DNA]</scope>
    <source>
        <strain evidence="7">DSM 16493 / NCIMB 14021 / DFL 12</strain>
    </source>
</reference>
<feature type="compositionally biased region" description="Low complexity" evidence="4">
    <location>
        <begin position="1774"/>
        <end position="1783"/>
    </location>
</feature>
<dbReference type="SUPFAM" id="SSF53901">
    <property type="entry name" value="Thiolase-like"/>
    <property type="match status" value="1"/>
</dbReference>
<accession>A8LP21</accession>
<feature type="compositionally biased region" description="Pro residues" evidence="4">
    <location>
        <begin position="1758"/>
        <end position="1773"/>
    </location>
</feature>
<keyword evidence="2" id="KW-0597">Phosphoprotein</keyword>
<dbReference type="Gene3D" id="3.20.20.70">
    <property type="entry name" value="Aldolase class I"/>
    <property type="match status" value="2"/>
</dbReference>
<dbReference type="Pfam" id="PF00550">
    <property type="entry name" value="PP-binding"/>
    <property type="match status" value="2"/>
</dbReference>
<dbReference type="Gene3D" id="3.40.47.10">
    <property type="match status" value="1"/>
</dbReference>
<dbReference type="InterPro" id="IPR057326">
    <property type="entry name" value="KR_dom"/>
</dbReference>
<dbReference type="InterPro" id="IPR014030">
    <property type="entry name" value="Ketoacyl_synth_N"/>
</dbReference>
<evidence type="ECO:0000313" key="7">
    <source>
        <dbReference type="Proteomes" id="UP000006833"/>
    </source>
</evidence>
<keyword evidence="3" id="KW-0808">Transferase</keyword>
<evidence type="ECO:0000256" key="4">
    <source>
        <dbReference type="SAM" id="MobiDB-lite"/>
    </source>
</evidence>
<dbReference type="InterPro" id="IPR036736">
    <property type="entry name" value="ACP-like_sf"/>
</dbReference>
<dbReference type="CDD" id="cd00833">
    <property type="entry name" value="PKS"/>
    <property type="match status" value="1"/>
</dbReference>
<dbReference type="HOGENOM" id="CLU_000022_30_1_5"/>
<dbReference type="InterPro" id="IPR009081">
    <property type="entry name" value="PP-bd_ACP"/>
</dbReference>
<dbReference type="CDD" id="cd04743">
    <property type="entry name" value="NPD_PKS"/>
    <property type="match status" value="1"/>
</dbReference>
<dbReference type="eggNOG" id="COG3321">
    <property type="taxonomic scope" value="Bacteria"/>
</dbReference>
<dbReference type="InterPro" id="IPR013785">
    <property type="entry name" value="Aldolase_TIM"/>
</dbReference>
<feature type="region of interest" description="Disordered" evidence="4">
    <location>
        <begin position="1758"/>
        <end position="1792"/>
    </location>
</feature>
<dbReference type="GO" id="GO:0004312">
    <property type="term" value="F:fatty acid synthase activity"/>
    <property type="evidence" value="ECO:0007669"/>
    <property type="project" value="InterPro"/>
</dbReference>
<dbReference type="GO" id="GO:0006633">
    <property type="term" value="P:fatty acid biosynthetic process"/>
    <property type="evidence" value="ECO:0007669"/>
    <property type="project" value="InterPro"/>
</dbReference>
<dbReference type="InterPro" id="IPR014043">
    <property type="entry name" value="Acyl_transferase_dom"/>
</dbReference>
<keyword evidence="1" id="KW-0596">Phosphopantetheine</keyword>
<gene>
    <name evidence="6" type="ordered locus">Dshi_1963</name>
</gene>
<dbReference type="Pfam" id="PF00698">
    <property type="entry name" value="Acyl_transf_1"/>
    <property type="match status" value="1"/>
</dbReference>
<dbReference type="SMART" id="SM00825">
    <property type="entry name" value="PKS_KS"/>
    <property type="match status" value="1"/>
</dbReference>
<dbReference type="eggNOG" id="COG1028">
    <property type="taxonomic scope" value="Bacteria"/>
</dbReference>
<dbReference type="InterPro" id="IPR020841">
    <property type="entry name" value="PKS_Beta-ketoAc_synthase_dom"/>
</dbReference>